<sequence length="140" mass="14429">MAPAPDLVDPNVLIGAPAYFWAEGGTPAIGPLTTTVTQDGLTITLAATFASVDFTTGDGTTVTCTRDEVAAPPASMTLQGTPVCGHTWTSSGTYALEATSAWTIDWQGPTQAGSFDHTLTETIDVAVTDRPVNLTTTKAP</sequence>
<reference evidence="1 2" key="1">
    <citation type="submission" date="2018-03" db="EMBL/GenBank/DDBJ databases">
        <title>Genome assembly of novel Miniimonas species PCH200.</title>
        <authorList>
            <person name="Thakur V."/>
            <person name="Kumar V."/>
            <person name="Singh D."/>
        </authorList>
    </citation>
    <scope>NUCLEOTIDE SEQUENCE [LARGE SCALE GENOMIC DNA]</scope>
    <source>
        <strain evidence="1 2">PCH200</strain>
    </source>
</reference>
<dbReference type="Proteomes" id="UP000245166">
    <property type="component" value="Unassembled WGS sequence"/>
</dbReference>
<accession>A0A2U1ZWG4</accession>
<name>A0A2U1ZWG4_9MICO</name>
<proteinExistence type="predicted"/>
<dbReference type="EMBL" id="PYHR01000002">
    <property type="protein sequence ID" value="PWD51280.1"/>
    <property type="molecule type" value="Genomic_DNA"/>
</dbReference>
<evidence type="ECO:0008006" key="3">
    <source>
        <dbReference type="Google" id="ProtNLM"/>
    </source>
</evidence>
<evidence type="ECO:0000313" key="1">
    <source>
        <dbReference type="EMBL" id="PWD51280.1"/>
    </source>
</evidence>
<gene>
    <name evidence="1" type="ORF">C8046_12045</name>
</gene>
<keyword evidence="2" id="KW-1185">Reference proteome</keyword>
<dbReference type="AlphaFoldDB" id="A0A2U1ZWG4"/>
<organism evidence="1 2">
    <name type="scientific">Serinibacter arcticus</name>
    <dbReference type="NCBI Taxonomy" id="1655435"/>
    <lineage>
        <taxon>Bacteria</taxon>
        <taxon>Bacillati</taxon>
        <taxon>Actinomycetota</taxon>
        <taxon>Actinomycetes</taxon>
        <taxon>Micrococcales</taxon>
        <taxon>Beutenbergiaceae</taxon>
        <taxon>Serinibacter</taxon>
    </lineage>
</organism>
<evidence type="ECO:0000313" key="2">
    <source>
        <dbReference type="Proteomes" id="UP000245166"/>
    </source>
</evidence>
<protein>
    <recommendedName>
        <fullName evidence="3">ATP/GTP-binding protein</fullName>
    </recommendedName>
</protein>
<comment type="caution">
    <text evidence="1">The sequence shown here is derived from an EMBL/GenBank/DDBJ whole genome shotgun (WGS) entry which is preliminary data.</text>
</comment>